<accession>A0ABY6M2R8</accession>
<dbReference type="RefSeq" id="WP_264434604.1">
    <property type="nucleotide sequence ID" value="NZ_CP081495.1"/>
</dbReference>
<proteinExistence type="predicted"/>
<reference evidence="1" key="1">
    <citation type="submission" date="2021-08" db="EMBL/GenBank/DDBJ databases">
        <title>Flavobacterium sp. strain CC-SYL302.</title>
        <authorList>
            <person name="Lin S.-Y."/>
            <person name="Lee T.-H."/>
            <person name="Young C.-C."/>
        </authorList>
    </citation>
    <scope>NUCLEOTIDE SEQUENCE</scope>
    <source>
        <strain evidence="1">CC-SYL302</strain>
    </source>
</reference>
<evidence type="ECO:0000313" key="2">
    <source>
        <dbReference type="Proteomes" id="UP001163328"/>
    </source>
</evidence>
<evidence type="ECO:0000313" key="1">
    <source>
        <dbReference type="EMBL" id="UYW02112.1"/>
    </source>
</evidence>
<gene>
    <name evidence="1" type="ORF">K5I29_04215</name>
</gene>
<keyword evidence="2" id="KW-1185">Reference proteome</keyword>
<name>A0ABY6M2R8_9FLAO</name>
<dbReference type="Proteomes" id="UP001163328">
    <property type="component" value="Chromosome"/>
</dbReference>
<sequence length="122" mass="14170">MKQLQKDILTLNKEQLFEGKDINNKPIGFYSYATEVITKGRKKKGEPFDAKDTGAFFDGFYLELFENGFRLFSTDPKTHLILDSHNWLSDELFGLTDKDLKGVIEEKLLPFFIKNNRQFLGI</sequence>
<protein>
    <submittedName>
        <fullName evidence="1">Uncharacterized protein</fullName>
    </submittedName>
</protein>
<dbReference type="EMBL" id="CP081495">
    <property type="protein sequence ID" value="UYW02112.1"/>
    <property type="molecule type" value="Genomic_DNA"/>
</dbReference>
<organism evidence="1 2">
    <name type="scientific">Flavobacterium agricola</name>
    <dbReference type="NCBI Taxonomy" id="2870839"/>
    <lineage>
        <taxon>Bacteria</taxon>
        <taxon>Pseudomonadati</taxon>
        <taxon>Bacteroidota</taxon>
        <taxon>Flavobacteriia</taxon>
        <taxon>Flavobacteriales</taxon>
        <taxon>Flavobacteriaceae</taxon>
        <taxon>Flavobacterium</taxon>
    </lineage>
</organism>